<reference evidence="1" key="1">
    <citation type="submission" date="2022-07" db="EMBL/GenBank/DDBJ databases">
        <title>Genome Sequence of Phlebia brevispora.</title>
        <authorList>
            <person name="Buettner E."/>
        </authorList>
    </citation>
    <scope>NUCLEOTIDE SEQUENCE</scope>
    <source>
        <strain evidence="1">MPL23</strain>
    </source>
</reference>
<organism evidence="1 2">
    <name type="scientific">Phlebia brevispora</name>
    <dbReference type="NCBI Taxonomy" id="194682"/>
    <lineage>
        <taxon>Eukaryota</taxon>
        <taxon>Fungi</taxon>
        <taxon>Dikarya</taxon>
        <taxon>Basidiomycota</taxon>
        <taxon>Agaricomycotina</taxon>
        <taxon>Agaricomycetes</taxon>
        <taxon>Polyporales</taxon>
        <taxon>Meruliaceae</taxon>
        <taxon>Phlebia</taxon>
    </lineage>
</organism>
<keyword evidence="2" id="KW-1185">Reference proteome</keyword>
<gene>
    <name evidence="1" type="ORF">NM688_g7806</name>
</gene>
<proteinExistence type="predicted"/>
<accession>A0ACC1S121</accession>
<sequence length="990" mass="108591">MPVLTRSASRVATAAVEALNIADDPTPPAVPVKAPRKTNSTKRKATAPTPKATTTRKRSRTEDKAANPIPAAVVPRVPVVPPRDATPPVLVPAQLTFSFEDAKQHLIDADSRFEDIFARMKCRPFEHLEQVDPFRTLTHSILGQQISWMAARSITHRFVRLFDPSLPEKPVEHKPTDFFPSAHQVITIDIPTLRTAGLSQRKAEYVLDLAARFADGRLSTELLMEADDEALYEMLTAVRGIGRWTVDMFAIFSLRRPDILPVGDLGVQRGVLRWFLSLHSPSFGIQLSPKKVPKPPTEEDDEEPEEAPKTAKKKKATSKKSATSGANDAEASQTVPEDASVIPPAPNVPMTPGPNRNSEVDKEDTDTDEETNPMPTPFTPSINKILNKKSGLTSDPPRLPEGMTVNTLKSRLNTKNKVKGAILTPQEMQDLTEPWRPYRSLGVYYMWALAEETKRFDPVSLFAPADPLFSFLRATYLPMHISIIAGTASGFLNINRMTQTTEKANSIPRMAQDKEAESALALPLHATRARPKQRRHYLRLAICALLAAFGLAYLSQTISSLHDGKSWSTCSNPGCKRNPAFLVKAKHGAVASENELCSMIGVRTLKKGGNAVDAAISTTLCIGVVNMFSSGLGGGGFMTVRLPPNSTNGSSEVYTIDFREIAPAAAHEEMYVDDPLLARWGGLSVGVPGELRGLQKAHELWGSVPWRELVEPSIHLARGWKVSKELERRIDMFSPLMLNAPEWKEVFAPNGCLLHEGEIIRRTALARTLETIAQDGADAFYKGPIADAILNRIRATGGVMTQQDLDSYGVKVQPALQGTYRGRSVYTTHAPTSGPVLLHMLNLAEKYDNFVEEGLTGLNAHRIIEIMKFGFAARTKVGDPAFLEKAEADNIDEIPTKKFAAMVFPNITDERTHPPEYYNPVYDIPIDHGTSHSSIVDRNGMVVGITSTVNLVFGSAVLDPVTGIILNDEMDDFSIPGVPNAFGLWPSPCS</sequence>
<evidence type="ECO:0000313" key="2">
    <source>
        <dbReference type="Proteomes" id="UP001148662"/>
    </source>
</evidence>
<protein>
    <submittedName>
        <fullName evidence="1">Uncharacterized protein</fullName>
    </submittedName>
</protein>
<name>A0ACC1S121_9APHY</name>
<comment type="caution">
    <text evidence="1">The sequence shown here is derived from an EMBL/GenBank/DDBJ whole genome shotgun (WGS) entry which is preliminary data.</text>
</comment>
<dbReference type="EMBL" id="JANHOG010001921">
    <property type="protein sequence ID" value="KAJ3529786.1"/>
    <property type="molecule type" value="Genomic_DNA"/>
</dbReference>
<dbReference type="Proteomes" id="UP001148662">
    <property type="component" value="Unassembled WGS sequence"/>
</dbReference>
<evidence type="ECO:0000313" key="1">
    <source>
        <dbReference type="EMBL" id="KAJ3529786.1"/>
    </source>
</evidence>